<accession>A0A645IPL2</accession>
<sequence length="151" mass="17175">MTTGTVKRVNIMDKIAKIPGEAPELYARVAPLAMSISCLRENNNYPYKTSGKHVWYIILCRDRTTAFMPVEEIGGGKYKIDNYYASATEGRERQLGRLVEEILSDYKGTGILFAVVQTRDLKVFASYGFTVSREWKRYVKMCFEGEAYGNS</sequence>
<name>A0A645IPL2_9ZZZZ</name>
<proteinExistence type="predicted"/>
<dbReference type="AlphaFoldDB" id="A0A645IPL2"/>
<organism evidence="1">
    <name type="scientific">bioreactor metagenome</name>
    <dbReference type="NCBI Taxonomy" id="1076179"/>
    <lineage>
        <taxon>unclassified sequences</taxon>
        <taxon>metagenomes</taxon>
        <taxon>ecological metagenomes</taxon>
    </lineage>
</organism>
<evidence type="ECO:0008006" key="2">
    <source>
        <dbReference type="Google" id="ProtNLM"/>
    </source>
</evidence>
<gene>
    <name evidence="1" type="ORF">SDC9_196798</name>
</gene>
<dbReference type="EMBL" id="VSSQ01112200">
    <property type="protein sequence ID" value="MPN49183.1"/>
    <property type="molecule type" value="Genomic_DNA"/>
</dbReference>
<reference evidence="1" key="1">
    <citation type="submission" date="2019-08" db="EMBL/GenBank/DDBJ databases">
        <authorList>
            <person name="Kucharzyk K."/>
            <person name="Murdoch R.W."/>
            <person name="Higgins S."/>
            <person name="Loffler F."/>
        </authorList>
    </citation>
    <scope>NUCLEOTIDE SEQUENCE</scope>
</reference>
<comment type="caution">
    <text evidence="1">The sequence shown here is derived from an EMBL/GenBank/DDBJ whole genome shotgun (WGS) entry which is preliminary data.</text>
</comment>
<protein>
    <recommendedName>
        <fullName evidence="2">N-acetyltransferase domain-containing protein</fullName>
    </recommendedName>
</protein>
<evidence type="ECO:0000313" key="1">
    <source>
        <dbReference type="EMBL" id="MPN49183.1"/>
    </source>
</evidence>